<organism evidence="5 6">
    <name type="scientific">Candidatus Ornithomonoglobus intestinigallinarum</name>
    <dbReference type="NCBI Taxonomy" id="2840894"/>
    <lineage>
        <taxon>Bacteria</taxon>
        <taxon>Bacillati</taxon>
        <taxon>Bacillota</taxon>
        <taxon>Clostridia</taxon>
        <taxon>Candidatus Ornithomonoglobus</taxon>
    </lineage>
</organism>
<comment type="caution">
    <text evidence="5">The sequence shown here is derived from an EMBL/GenBank/DDBJ whole genome shotgun (WGS) entry which is preliminary data.</text>
</comment>
<dbReference type="GO" id="GO:0000272">
    <property type="term" value="P:polysaccharide catabolic process"/>
    <property type="evidence" value="ECO:0007669"/>
    <property type="project" value="TreeGrafter"/>
</dbReference>
<keyword evidence="1 5" id="KW-0378">Hydrolase</keyword>
<dbReference type="InterPro" id="IPR052369">
    <property type="entry name" value="UG_Glycosaminoglycan_Hydrolase"/>
</dbReference>
<dbReference type="Gene3D" id="1.50.10.10">
    <property type="match status" value="1"/>
</dbReference>
<feature type="binding site" evidence="4">
    <location>
        <position position="218"/>
    </location>
    <ligand>
        <name>substrate</name>
    </ligand>
</feature>
<feature type="binding site" evidence="4">
    <location>
        <position position="220"/>
    </location>
    <ligand>
        <name>substrate</name>
    </ligand>
</feature>
<feature type="binding site" evidence="4">
    <location>
        <position position="160"/>
    </location>
    <ligand>
        <name>substrate</name>
    </ligand>
</feature>
<name>A0A9D1H3K8_9FIRM</name>
<protein>
    <submittedName>
        <fullName evidence="5">Glycoside hydrolase family 88 protein</fullName>
    </submittedName>
</protein>
<evidence type="ECO:0000256" key="1">
    <source>
        <dbReference type="ARBA" id="ARBA00022801"/>
    </source>
</evidence>
<feature type="binding site" evidence="4">
    <location>
        <position position="236"/>
    </location>
    <ligand>
        <name>substrate</name>
    </ligand>
</feature>
<comment type="similarity">
    <text evidence="2">Belongs to the glycosyl hydrolase 88 family.</text>
</comment>
<feature type="binding site" evidence="4">
    <location>
        <position position="232"/>
    </location>
    <ligand>
        <name>substrate</name>
    </ligand>
</feature>
<gene>
    <name evidence="5" type="ORF">IAA60_08835</name>
</gene>
<dbReference type="Proteomes" id="UP000824165">
    <property type="component" value="Unassembled WGS sequence"/>
</dbReference>
<dbReference type="PANTHER" id="PTHR36845">
    <property type="entry name" value="HYDROLASE, PUTATIVE (AFU_ORTHOLOGUE AFUA_7G05090)-RELATED"/>
    <property type="match status" value="1"/>
</dbReference>
<dbReference type="InterPro" id="IPR010905">
    <property type="entry name" value="Glyco_hydro_88"/>
</dbReference>
<feature type="binding site" evidence="4">
    <location>
        <position position="100"/>
    </location>
    <ligand>
        <name>substrate</name>
    </ligand>
</feature>
<reference evidence="5" key="1">
    <citation type="submission" date="2020-10" db="EMBL/GenBank/DDBJ databases">
        <authorList>
            <person name="Gilroy R."/>
        </authorList>
    </citation>
    <scope>NUCLEOTIDE SEQUENCE</scope>
    <source>
        <strain evidence="5">CHK181-108</strain>
    </source>
</reference>
<feature type="active site" description="Nucleophile" evidence="3">
    <location>
        <position position="100"/>
    </location>
</feature>
<accession>A0A9D1H3K8</accession>
<reference evidence="5" key="2">
    <citation type="journal article" date="2021" name="PeerJ">
        <title>Extensive microbial diversity within the chicken gut microbiome revealed by metagenomics and culture.</title>
        <authorList>
            <person name="Gilroy R."/>
            <person name="Ravi A."/>
            <person name="Getino M."/>
            <person name="Pursley I."/>
            <person name="Horton D.L."/>
            <person name="Alikhan N.F."/>
            <person name="Baker D."/>
            <person name="Gharbi K."/>
            <person name="Hall N."/>
            <person name="Watson M."/>
            <person name="Adriaenssens E.M."/>
            <person name="Foster-Nyarko E."/>
            <person name="Jarju S."/>
            <person name="Secka A."/>
            <person name="Antonio M."/>
            <person name="Oren A."/>
            <person name="Chaudhuri R.R."/>
            <person name="La Ragione R."/>
            <person name="Hildebrand F."/>
            <person name="Pallen M.J."/>
        </authorList>
    </citation>
    <scope>NUCLEOTIDE SEQUENCE</scope>
    <source>
        <strain evidence="5">CHK181-108</strain>
    </source>
</reference>
<dbReference type="Pfam" id="PF07470">
    <property type="entry name" value="Glyco_hydro_88"/>
    <property type="match status" value="1"/>
</dbReference>
<feature type="active site" description="Proton donor" evidence="3">
    <location>
        <position position="160"/>
    </location>
</feature>
<dbReference type="AlphaFoldDB" id="A0A9D1H3K8"/>
<evidence type="ECO:0000313" key="5">
    <source>
        <dbReference type="EMBL" id="HIT85987.1"/>
    </source>
</evidence>
<sequence>MDLSKYAPASDEQLSKALDTAAALVTKNTEEFFNTFPACSSENNFYGHTWNVDWTTGFWTGEEWLAYERTKNPRLKEAALEQVKSFFARIKYRMETDHHDMGFLYTPSCVAAYKLTGSEEGKTAAVLAADNLLGRFQEKGRFFQAWGELGAPDNYRLIIDCLLNMPLLFWASDVTGDGKYREKAEEHIKTAMKYIVRPDNSTYHTYYFDPETGEATRGVTHQGNRDGSAWARGQAWGVYGSAMAYSKLGDPEYADIFRRVTGYFIEHLPEDLVPYWDFDFTTGSDEPRDSSAGAIAVCGMLEMAKYLEPDEAAYYKDAARRLIKPLIEKCAVTDASQSNGLLLHGTYAKKTPTNFCNHCGVDECNTWGDYFYMEALTRMVKDWEIYW</sequence>
<dbReference type="SUPFAM" id="SSF48208">
    <property type="entry name" value="Six-hairpin glycosidases"/>
    <property type="match status" value="1"/>
</dbReference>
<dbReference type="GO" id="GO:0052757">
    <property type="term" value="F:chondroitin hydrolase activity"/>
    <property type="evidence" value="ECO:0007669"/>
    <property type="project" value="TreeGrafter"/>
</dbReference>
<dbReference type="PANTHER" id="PTHR36845:SF1">
    <property type="entry name" value="HYDROLASE, PUTATIVE (AFU_ORTHOLOGUE AFUA_7G05090)-RELATED"/>
    <property type="match status" value="1"/>
</dbReference>
<dbReference type="InterPro" id="IPR012341">
    <property type="entry name" value="6hp_glycosidase-like_sf"/>
</dbReference>
<evidence type="ECO:0000256" key="2">
    <source>
        <dbReference type="ARBA" id="ARBA00038358"/>
    </source>
</evidence>
<evidence type="ECO:0000313" key="6">
    <source>
        <dbReference type="Proteomes" id="UP000824165"/>
    </source>
</evidence>
<proteinExistence type="inferred from homology"/>
<dbReference type="EMBL" id="DVLU01000095">
    <property type="protein sequence ID" value="HIT85987.1"/>
    <property type="molecule type" value="Genomic_DNA"/>
</dbReference>
<evidence type="ECO:0000256" key="4">
    <source>
        <dbReference type="PIRSR" id="PIRSR610905-2"/>
    </source>
</evidence>
<evidence type="ECO:0000256" key="3">
    <source>
        <dbReference type="PIRSR" id="PIRSR610905-1"/>
    </source>
</evidence>
<dbReference type="InterPro" id="IPR008928">
    <property type="entry name" value="6-hairpin_glycosidase_sf"/>
</dbReference>